<evidence type="ECO:0000313" key="1">
    <source>
        <dbReference type="EMBL" id="CAB4144408.1"/>
    </source>
</evidence>
<gene>
    <name evidence="1" type="ORF">UFOVP456_40</name>
</gene>
<reference evidence="1" key="1">
    <citation type="submission" date="2020-04" db="EMBL/GenBank/DDBJ databases">
        <authorList>
            <person name="Chiriac C."/>
            <person name="Salcher M."/>
            <person name="Ghai R."/>
            <person name="Kavagutti S V."/>
        </authorList>
    </citation>
    <scope>NUCLEOTIDE SEQUENCE</scope>
</reference>
<protein>
    <recommendedName>
        <fullName evidence="2">DUF2833 domain-containing protein</fullName>
    </recommendedName>
</protein>
<organism evidence="1">
    <name type="scientific">uncultured Caudovirales phage</name>
    <dbReference type="NCBI Taxonomy" id="2100421"/>
    <lineage>
        <taxon>Viruses</taxon>
        <taxon>Duplodnaviria</taxon>
        <taxon>Heunggongvirae</taxon>
        <taxon>Uroviricota</taxon>
        <taxon>Caudoviricetes</taxon>
        <taxon>Peduoviridae</taxon>
        <taxon>Maltschvirus</taxon>
        <taxon>Maltschvirus maltsch</taxon>
    </lineage>
</organism>
<dbReference type="EMBL" id="LR796436">
    <property type="protein sequence ID" value="CAB4144408.1"/>
    <property type="molecule type" value="Genomic_DNA"/>
</dbReference>
<name>A0A6J5MCP2_9CAUD</name>
<proteinExistence type="predicted"/>
<accession>A0A6J5MCP2</accession>
<sequence>MGHEYAVIPARLEHVEPMLSIIRQADIDELWAANRVSPAYALRRGIACSTLSWTGTVDDRPVCIFGVAPASLLGSVGVPWMIGTQEIDSHAKAFLRRNKAYVERMSELYNYLVNFVDARNTRAIGWLKWLGFTILEAQPHGPDGLPFHRFEMRAHHV</sequence>
<evidence type="ECO:0008006" key="2">
    <source>
        <dbReference type="Google" id="ProtNLM"/>
    </source>
</evidence>